<protein>
    <submittedName>
        <fullName evidence="3">Uncharacterized protein</fullName>
    </submittedName>
</protein>
<dbReference type="AlphaFoldDB" id="A0A2U1AII5"/>
<accession>A0A2U1AII5</accession>
<feature type="signal peptide" evidence="1">
    <location>
        <begin position="1"/>
        <end position="23"/>
    </location>
</feature>
<evidence type="ECO:0000313" key="4">
    <source>
        <dbReference type="Proteomes" id="UP000247772"/>
    </source>
</evidence>
<comment type="caution">
    <text evidence="3">The sequence shown here is derived from an EMBL/GenBank/DDBJ whole genome shotgun (WGS) entry which is preliminary data.</text>
</comment>
<dbReference type="EMBL" id="JACHVZ010000005">
    <property type="protein sequence ID" value="MBB2927505.1"/>
    <property type="molecule type" value="Genomic_DNA"/>
</dbReference>
<dbReference type="Proteomes" id="UP000533533">
    <property type="component" value="Unassembled WGS sequence"/>
</dbReference>
<name>A0A2U1AII5_9BURK</name>
<dbReference type="RefSeq" id="WP_110383843.1">
    <property type="nucleotide sequence ID" value="NZ_JACHVZ010000005.1"/>
</dbReference>
<gene>
    <name evidence="3" type="ORF">C7410_106164</name>
    <name evidence="2" type="ORF">FHX59_001925</name>
</gene>
<dbReference type="OrthoDB" id="8927004at2"/>
<evidence type="ECO:0000313" key="3">
    <source>
        <dbReference type="EMBL" id="PYE24334.1"/>
    </source>
</evidence>
<keyword evidence="5" id="KW-1185">Reference proteome</keyword>
<evidence type="ECO:0000313" key="2">
    <source>
        <dbReference type="EMBL" id="MBB2927505.1"/>
    </source>
</evidence>
<organism evidence="3 4">
    <name type="scientific">Paraburkholderia silvatlantica</name>
    <dbReference type="NCBI Taxonomy" id="321895"/>
    <lineage>
        <taxon>Bacteria</taxon>
        <taxon>Pseudomonadati</taxon>
        <taxon>Pseudomonadota</taxon>
        <taxon>Betaproteobacteria</taxon>
        <taxon>Burkholderiales</taxon>
        <taxon>Burkholderiaceae</taxon>
        <taxon>Paraburkholderia</taxon>
    </lineage>
</organism>
<keyword evidence="1" id="KW-0732">Signal</keyword>
<proteinExistence type="predicted"/>
<feature type="chain" id="PRO_5030057895" evidence="1">
    <location>
        <begin position="24"/>
        <end position="99"/>
    </location>
</feature>
<dbReference type="EMBL" id="QJSQ01000006">
    <property type="protein sequence ID" value="PYE24334.1"/>
    <property type="molecule type" value="Genomic_DNA"/>
</dbReference>
<evidence type="ECO:0000313" key="5">
    <source>
        <dbReference type="Proteomes" id="UP000533533"/>
    </source>
</evidence>
<reference evidence="3 4" key="1">
    <citation type="submission" date="2018-06" db="EMBL/GenBank/DDBJ databases">
        <title>Genomic Encyclopedia of Type Strains, Phase IV (KMG-V): Genome sequencing to study the core and pangenomes of soil and plant-associated prokaryotes.</title>
        <authorList>
            <person name="Whitman W."/>
        </authorList>
    </citation>
    <scope>NUCLEOTIDE SEQUENCE [LARGE SCALE GENOMIC DNA]</scope>
    <source>
        <strain evidence="3 4">SRCL-318</strain>
        <strain evidence="2 5">SRMrh-85</strain>
    </source>
</reference>
<evidence type="ECO:0000256" key="1">
    <source>
        <dbReference type="SAM" id="SignalP"/>
    </source>
</evidence>
<dbReference type="Proteomes" id="UP000247772">
    <property type="component" value="Unassembled WGS sequence"/>
</dbReference>
<sequence length="99" mass="10074">MKIVLPGCAAVCAAALWSAGALASPPGSAYQTPVQLSSGRNLLCSVNESQPAGETATLTRREQVEADVLATQRLRLVSGPESPYPSAYTAPSVACVDAG</sequence>